<dbReference type="InterPro" id="IPR011711">
    <property type="entry name" value="GntR_C"/>
</dbReference>
<dbReference type="Pfam" id="PF00392">
    <property type="entry name" value="GntR"/>
    <property type="match status" value="1"/>
</dbReference>
<evidence type="ECO:0000256" key="2">
    <source>
        <dbReference type="ARBA" id="ARBA00023125"/>
    </source>
</evidence>
<evidence type="ECO:0000256" key="1">
    <source>
        <dbReference type="ARBA" id="ARBA00023015"/>
    </source>
</evidence>
<keyword evidence="5" id="KW-1185">Reference proteome</keyword>
<dbReference type="KEGG" id="kma:B9H00_09340"/>
<dbReference type="Gene3D" id="1.10.10.10">
    <property type="entry name" value="Winged helix-like DNA-binding domain superfamily/Winged helix DNA-binding domain"/>
    <property type="match status" value="1"/>
</dbReference>
<dbReference type="SMART" id="SM00895">
    <property type="entry name" value="FCD"/>
    <property type="match status" value="1"/>
</dbReference>
<dbReference type="SUPFAM" id="SSF46785">
    <property type="entry name" value="Winged helix' DNA-binding domain"/>
    <property type="match status" value="1"/>
</dbReference>
<dbReference type="NCBIfam" id="NF003011">
    <property type="entry name" value="PRK03837.1"/>
    <property type="match status" value="1"/>
</dbReference>
<evidence type="ECO:0000256" key="3">
    <source>
        <dbReference type="ARBA" id="ARBA00023163"/>
    </source>
</evidence>
<keyword evidence="3" id="KW-0804">Transcription</keyword>
<dbReference type="InterPro" id="IPR036388">
    <property type="entry name" value="WH-like_DNA-bd_sf"/>
</dbReference>
<name>A0A240UQ86_9GAMM</name>
<dbReference type="RefSeq" id="WP_086900421.1">
    <property type="nucleotide sequence ID" value="NZ_CP021358.1"/>
</dbReference>
<dbReference type="GO" id="GO:0003700">
    <property type="term" value="F:DNA-binding transcription factor activity"/>
    <property type="evidence" value="ECO:0007669"/>
    <property type="project" value="InterPro"/>
</dbReference>
<proteinExistence type="predicted"/>
<keyword evidence="1" id="KW-0805">Transcription regulation</keyword>
<dbReference type="SUPFAM" id="SSF48008">
    <property type="entry name" value="GntR ligand-binding domain-like"/>
    <property type="match status" value="1"/>
</dbReference>
<dbReference type="CDD" id="cd07377">
    <property type="entry name" value="WHTH_GntR"/>
    <property type="match status" value="1"/>
</dbReference>
<dbReference type="InterPro" id="IPR036390">
    <property type="entry name" value="WH_DNA-bd_sf"/>
</dbReference>
<dbReference type="Pfam" id="PF07729">
    <property type="entry name" value="FCD"/>
    <property type="match status" value="1"/>
</dbReference>
<evidence type="ECO:0000313" key="4">
    <source>
        <dbReference type="EMBL" id="ART63233.1"/>
    </source>
</evidence>
<sequence length="239" mass="26798">MFPTSDEPIRRRKLSDEVLDRLLEEIRGGSLSPGDQLPPERELMSRFGVGRPAVREAMQSLASRGLITISHGERARVSEFSVSSMIDQFDTTARLLLSNSEENIDHLIQARLFFETGMVRMAAARATPDDIAHLESLIDEMEKQPTGAAFIDCDMAFHHAIADMTGNPIFAATSRGMLHWLKDYHAAIVSFQGAEDVTLREHRDIVHYLSLHDVEGAARAMGNHLTRASDLYRQRTAER</sequence>
<dbReference type="PANTHER" id="PTHR43537:SF53">
    <property type="entry name" value="HTH-TYPE TRANSCRIPTIONAL REPRESSOR NANR"/>
    <property type="match status" value="1"/>
</dbReference>
<gene>
    <name evidence="4" type="ORF">B9H00_09340</name>
</gene>
<dbReference type="SMART" id="SM00345">
    <property type="entry name" value="HTH_GNTR"/>
    <property type="match status" value="1"/>
</dbReference>
<accession>A0A240UQ86</accession>
<dbReference type="OrthoDB" id="5450856at2"/>
<dbReference type="PRINTS" id="PR00035">
    <property type="entry name" value="HTHGNTR"/>
</dbReference>
<dbReference type="PANTHER" id="PTHR43537">
    <property type="entry name" value="TRANSCRIPTIONAL REGULATOR, GNTR FAMILY"/>
    <property type="match status" value="1"/>
</dbReference>
<dbReference type="Proteomes" id="UP000194457">
    <property type="component" value="Chromosome"/>
</dbReference>
<evidence type="ECO:0000313" key="5">
    <source>
        <dbReference type="Proteomes" id="UP000194457"/>
    </source>
</evidence>
<dbReference type="Gene3D" id="1.20.120.530">
    <property type="entry name" value="GntR ligand-binding domain-like"/>
    <property type="match status" value="1"/>
</dbReference>
<dbReference type="InterPro" id="IPR000524">
    <property type="entry name" value="Tscrpt_reg_HTH_GntR"/>
</dbReference>
<protein>
    <submittedName>
        <fullName evidence="4">GntR family transcriptional regulator</fullName>
    </submittedName>
</protein>
<dbReference type="AlphaFoldDB" id="A0A240UQ86"/>
<dbReference type="EMBL" id="CP021358">
    <property type="protein sequence ID" value="ART63233.1"/>
    <property type="molecule type" value="Genomic_DNA"/>
</dbReference>
<reference evidence="4 5" key="1">
    <citation type="submission" date="2017-05" db="EMBL/GenBank/DDBJ databases">
        <authorList>
            <person name="Song R."/>
            <person name="Chenine A.L."/>
            <person name="Ruprecht R.M."/>
        </authorList>
    </citation>
    <scope>NUCLEOTIDE SEQUENCE [LARGE SCALE GENOMIC DNA]</scope>
    <source>
        <strain evidence="4">SW32</strain>
    </source>
</reference>
<dbReference type="InterPro" id="IPR008920">
    <property type="entry name" value="TF_FadR/GntR_C"/>
</dbReference>
<dbReference type="GO" id="GO:0003677">
    <property type="term" value="F:DNA binding"/>
    <property type="evidence" value="ECO:0007669"/>
    <property type="project" value="UniProtKB-KW"/>
</dbReference>
<keyword evidence="2" id="KW-0238">DNA-binding</keyword>
<organism evidence="4 5">
    <name type="scientific">Kushneria marisflavi</name>
    <dbReference type="NCBI Taxonomy" id="157779"/>
    <lineage>
        <taxon>Bacteria</taxon>
        <taxon>Pseudomonadati</taxon>
        <taxon>Pseudomonadota</taxon>
        <taxon>Gammaproteobacteria</taxon>
        <taxon>Oceanospirillales</taxon>
        <taxon>Halomonadaceae</taxon>
        <taxon>Kushneria</taxon>
    </lineage>
</organism>
<dbReference type="PROSITE" id="PS50949">
    <property type="entry name" value="HTH_GNTR"/>
    <property type="match status" value="1"/>
</dbReference>